<sequence>MKKIQTYFVQSICLCILAITYLPNINILANNKVLAQTTNADEPSILETQTSTSNRLQKLLIEQNKPEAALEISERSRNRALVDILSDRSSSSVVKPLSTEQIKQVAKQQNATLVQYSIINDEFNIEGKKQTRESELYIWVIKPTGEIAFRSVDLKPLWQKENTSLADLITHSRRTLGVSSNYLKGIVILKHPEQKNNPSQQLQKLHQLLIAPIANILPNQADAHIIFIPQGELFLVPFTALKDTKGKYLIEQHTISTAPSIQALNLLYQRQQKIQGVAKDVLIVGNPTMPSISLKPGESPQKLSQLPGAEQEAKDIASIFNTQALTGDAATETTVVQKMPQAKIIHLATQGGCNDSLEITCGLALAPSQQDDGWLTSEEILKLNLKADLVVLSSNDTALGKITADGVIGLSRSFFAAAVPSVIGSLWSVPDKETAFLMIEFYQKLSENPDKAAALRHAMLATMKKYPNPRDWAAFTLIGVL</sequence>
<keyword evidence="1" id="KW-0812">Transmembrane</keyword>
<dbReference type="HOGENOM" id="CLU_002404_2_2_3"/>
<geneLocation type="plasmid" evidence="3 4">
    <name>pNPUN01</name>
</geneLocation>
<organism evidence="3 4">
    <name type="scientific">Nostoc punctiforme (strain ATCC 29133 / PCC 73102)</name>
    <dbReference type="NCBI Taxonomy" id="63737"/>
    <lineage>
        <taxon>Bacteria</taxon>
        <taxon>Bacillati</taxon>
        <taxon>Cyanobacteriota</taxon>
        <taxon>Cyanophyceae</taxon>
        <taxon>Nostocales</taxon>
        <taxon>Nostocaceae</taxon>
        <taxon>Nostoc</taxon>
    </lineage>
</organism>
<evidence type="ECO:0000313" key="4">
    <source>
        <dbReference type="Proteomes" id="UP000001191"/>
    </source>
</evidence>
<dbReference type="PANTHER" id="PTHR10098:SF108">
    <property type="entry name" value="TETRATRICOPEPTIDE REPEAT PROTEIN 28"/>
    <property type="match status" value="1"/>
</dbReference>
<accession>B2JAL7</accession>
<dbReference type="PANTHER" id="PTHR10098">
    <property type="entry name" value="RAPSYN-RELATED"/>
    <property type="match status" value="1"/>
</dbReference>
<keyword evidence="1" id="KW-0472">Membrane</keyword>
<protein>
    <recommendedName>
        <fullName evidence="2">CHAT domain-containing protein</fullName>
    </recommendedName>
</protein>
<name>B2JAL7_NOSP7</name>
<evidence type="ECO:0000313" key="3">
    <source>
        <dbReference type="EMBL" id="ACC84971.1"/>
    </source>
</evidence>
<dbReference type="EMBL" id="CP001038">
    <property type="protein sequence ID" value="ACC84971.1"/>
    <property type="molecule type" value="Genomic_DNA"/>
</dbReference>
<dbReference type="OrthoDB" id="443153at2"/>
<dbReference type="Pfam" id="PF12770">
    <property type="entry name" value="CHAT"/>
    <property type="match status" value="1"/>
</dbReference>
<dbReference type="Proteomes" id="UP000001191">
    <property type="component" value="Plasmid pNPUN01"/>
</dbReference>
<gene>
    <name evidence="3" type="ordered locus">Npun_AF091</name>
</gene>
<dbReference type="InterPro" id="IPR024983">
    <property type="entry name" value="CHAT_dom"/>
</dbReference>
<feature type="transmembrane region" description="Helical" evidence="1">
    <location>
        <begin position="7"/>
        <end position="29"/>
    </location>
</feature>
<reference evidence="4" key="1">
    <citation type="submission" date="2008-04" db="EMBL/GenBank/DDBJ databases">
        <title>Complete sequence of plasmid 1 of Nostoc punctiforme ATCC 29133.</title>
        <authorList>
            <consortium name="US DOE Joint Genome Institute"/>
            <person name="Copeland A."/>
            <person name="Lucas S."/>
            <person name="Lapidus A."/>
            <person name="Glavina del Rio T."/>
            <person name="Dalin E."/>
            <person name="Tice H."/>
            <person name="Pitluck S."/>
            <person name="Chain P."/>
            <person name="Malfatti S."/>
            <person name="Shin M."/>
            <person name="Vergez L."/>
            <person name="Schmutz J."/>
            <person name="Larimer F."/>
            <person name="Land M."/>
            <person name="Hauser L."/>
            <person name="Kyrpides N."/>
            <person name="Kim E."/>
            <person name="Meeks J.C."/>
            <person name="Elhai J."/>
            <person name="Campbell E.L."/>
            <person name="Thiel T."/>
            <person name="Longmire J."/>
            <person name="Potts M."/>
            <person name="Atlas R."/>
        </authorList>
    </citation>
    <scope>NUCLEOTIDE SEQUENCE [LARGE SCALE GENOMIC DNA]</scope>
    <source>
        <strain evidence="4">ATCC 29133 / PCC 73102</strain>
        <plasmid evidence="4">Plasmid pNPUN01</plasmid>
    </source>
</reference>
<keyword evidence="1" id="KW-1133">Transmembrane helix</keyword>
<dbReference type="EnsemblBacteria" id="ACC84971">
    <property type="protein sequence ID" value="ACC84971"/>
    <property type="gene ID" value="Npun_AF091"/>
</dbReference>
<dbReference type="KEGG" id="npu:Npun_AF091"/>
<keyword evidence="4" id="KW-1185">Reference proteome</keyword>
<proteinExistence type="predicted"/>
<evidence type="ECO:0000259" key="2">
    <source>
        <dbReference type="Pfam" id="PF12770"/>
    </source>
</evidence>
<dbReference type="AlphaFoldDB" id="B2JAL7"/>
<evidence type="ECO:0000256" key="1">
    <source>
        <dbReference type="SAM" id="Phobius"/>
    </source>
</evidence>
<keyword evidence="3" id="KW-0614">Plasmid</keyword>
<dbReference type="PhylomeDB" id="B2JAL7"/>
<feature type="domain" description="CHAT" evidence="2">
    <location>
        <begin position="201"/>
        <end position="479"/>
    </location>
</feature>